<reference evidence="1 2" key="2">
    <citation type="submission" date="2011-11" db="EMBL/GenBank/DDBJ databases">
        <authorList>
            <consortium name="US DOE Joint Genome Institute"/>
            <person name="Lucas S."/>
            <person name="Han J."/>
            <person name="Lapidus A."/>
            <person name="Cheng J.-F."/>
            <person name="Goodwin L."/>
            <person name="Pitluck S."/>
            <person name="Peters L."/>
            <person name="Ovchinnikova G."/>
            <person name="Zhang X."/>
            <person name="Detter J.C."/>
            <person name="Han C."/>
            <person name="Tapia R."/>
            <person name="Land M."/>
            <person name="Hauser L."/>
            <person name="Kyrpides N."/>
            <person name="Ivanova N."/>
            <person name="Pagani I."/>
            <person name="Vogl K."/>
            <person name="Liu Z."/>
            <person name="Overmann J."/>
            <person name="Frigaard N.-U."/>
            <person name="Bryant D."/>
            <person name="Woyke T."/>
        </authorList>
    </citation>
    <scope>NUCLEOTIDE SEQUENCE [LARGE SCALE GENOMIC DNA]</scope>
    <source>
        <strain evidence="1 2">970</strain>
    </source>
</reference>
<dbReference type="eggNOG" id="ENOG5032RMU">
    <property type="taxonomic scope" value="Bacteria"/>
</dbReference>
<organism evidence="1 2">
    <name type="scientific">Thiorhodovibrio frisius</name>
    <dbReference type="NCBI Taxonomy" id="631362"/>
    <lineage>
        <taxon>Bacteria</taxon>
        <taxon>Pseudomonadati</taxon>
        <taxon>Pseudomonadota</taxon>
        <taxon>Gammaproteobacteria</taxon>
        <taxon>Chromatiales</taxon>
        <taxon>Chromatiaceae</taxon>
        <taxon>Thiorhodovibrio</taxon>
    </lineage>
</organism>
<accession>H8Z5T5</accession>
<evidence type="ECO:0000313" key="2">
    <source>
        <dbReference type="Proteomes" id="UP000002964"/>
    </source>
</evidence>
<gene>
    <name evidence="1" type="ORF">Thi970DRAFT_03149</name>
</gene>
<dbReference type="RefSeq" id="WP_009149974.1">
    <property type="nucleotide sequence ID" value="NZ_CP121471.1"/>
</dbReference>
<dbReference type="HOGENOM" id="CLU_139726_0_0_6"/>
<dbReference type="OrthoDB" id="6196416at2"/>
<keyword evidence="2" id="KW-1185">Reference proteome</keyword>
<dbReference type="AlphaFoldDB" id="H8Z5T5"/>
<dbReference type="Proteomes" id="UP000002964">
    <property type="component" value="Unassembled WGS sequence"/>
</dbReference>
<name>H8Z5T5_9GAMM</name>
<proteinExistence type="predicted"/>
<reference evidence="2" key="1">
    <citation type="submission" date="2011-06" db="EMBL/GenBank/DDBJ databases">
        <authorList>
            <consortium name="US DOE Joint Genome Institute (JGI-PGF)"/>
            <person name="Lucas S."/>
            <person name="Han J."/>
            <person name="Lapidus A."/>
            <person name="Cheng J.-F."/>
            <person name="Goodwin L."/>
            <person name="Pitluck S."/>
            <person name="Peters L."/>
            <person name="Land M.L."/>
            <person name="Hauser L."/>
            <person name="Vogl K."/>
            <person name="Liu Z."/>
            <person name="Overmann J."/>
            <person name="Frigaard N.-U."/>
            <person name="Bryant D.A."/>
            <person name="Woyke T.J."/>
        </authorList>
    </citation>
    <scope>NUCLEOTIDE SEQUENCE [LARGE SCALE GENOMIC DNA]</scope>
    <source>
        <strain evidence="2">970</strain>
    </source>
</reference>
<sequence>MRLTQSPLLLLGLALLLPLHGCQQVKEEREHRLLESATNGYRQAIRWGYNDAALQFIEPDKRPEEPSELFDNIRVTGYEVVRPPVIIADGRAEQIVRIEYVLSDRQALKSIADRQQWIYDEETSNWWLSSGLPEFKTD</sequence>
<protein>
    <submittedName>
        <fullName evidence="1">Uncharacterized protein</fullName>
    </submittedName>
</protein>
<dbReference type="EMBL" id="JH603170">
    <property type="protein sequence ID" value="EIC19569.1"/>
    <property type="molecule type" value="Genomic_DNA"/>
</dbReference>
<evidence type="ECO:0000313" key="1">
    <source>
        <dbReference type="EMBL" id="EIC19569.1"/>
    </source>
</evidence>